<dbReference type="Pfam" id="PF08443">
    <property type="entry name" value="RimK"/>
    <property type="match status" value="1"/>
</dbReference>
<dbReference type="EMBL" id="JBHTKJ010000039">
    <property type="protein sequence ID" value="MFD1039530.1"/>
    <property type="molecule type" value="Genomic_DNA"/>
</dbReference>
<keyword evidence="7" id="KW-1185">Reference proteome</keyword>
<evidence type="ECO:0000313" key="6">
    <source>
        <dbReference type="EMBL" id="MFD1039530.1"/>
    </source>
</evidence>
<dbReference type="InterPro" id="IPR013651">
    <property type="entry name" value="ATP-grasp_RimK-type"/>
</dbReference>
<dbReference type="PANTHER" id="PTHR21621:SF0">
    <property type="entry name" value="BETA-CITRYLGLUTAMATE SYNTHASE B-RELATED"/>
    <property type="match status" value="1"/>
</dbReference>
<evidence type="ECO:0000256" key="4">
    <source>
        <dbReference type="PROSITE-ProRule" id="PRU00409"/>
    </source>
</evidence>
<comment type="caution">
    <text evidence="6">The sequence shown here is derived from an EMBL/GenBank/DDBJ whole genome shotgun (WGS) entry which is preliminary data.</text>
</comment>
<dbReference type="PANTHER" id="PTHR21621">
    <property type="entry name" value="RIBOSOMAL PROTEIN S6 MODIFICATION PROTEIN"/>
    <property type="match status" value="1"/>
</dbReference>
<accession>A0ABW3LNL5</accession>
<dbReference type="InterPro" id="IPR011761">
    <property type="entry name" value="ATP-grasp"/>
</dbReference>
<reference evidence="7" key="1">
    <citation type="journal article" date="2019" name="Int. J. Syst. Evol. Microbiol.">
        <title>The Global Catalogue of Microorganisms (GCM) 10K type strain sequencing project: providing services to taxonomists for standard genome sequencing and annotation.</title>
        <authorList>
            <consortium name="The Broad Institute Genomics Platform"/>
            <consortium name="The Broad Institute Genome Sequencing Center for Infectious Disease"/>
            <person name="Wu L."/>
            <person name="Ma J."/>
        </authorList>
    </citation>
    <scope>NUCLEOTIDE SEQUENCE [LARGE SCALE GENOMIC DNA]</scope>
    <source>
        <strain evidence="7">CCUG 56754</strain>
    </source>
</reference>
<evidence type="ECO:0000256" key="1">
    <source>
        <dbReference type="ARBA" id="ARBA00022723"/>
    </source>
</evidence>
<proteinExistence type="predicted"/>
<protein>
    <submittedName>
        <fullName evidence="6">RimK family alpha-L-glutamate ligase</fullName>
    </submittedName>
</protein>
<name>A0ABW3LNL5_9BACI</name>
<dbReference type="PROSITE" id="PS50975">
    <property type="entry name" value="ATP_GRASP"/>
    <property type="match status" value="1"/>
</dbReference>
<keyword evidence="6" id="KW-0436">Ligase</keyword>
<dbReference type="SUPFAM" id="SSF56059">
    <property type="entry name" value="Glutathione synthetase ATP-binding domain-like"/>
    <property type="match status" value="1"/>
</dbReference>
<evidence type="ECO:0000256" key="3">
    <source>
        <dbReference type="ARBA" id="ARBA00022840"/>
    </source>
</evidence>
<gene>
    <name evidence="6" type="ORF">ACFQ3N_14160</name>
</gene>
<sequence>MSLHGWIIYNGHLPATKFLDFAEWLQLSASNKNITTQIIKNNELLSVLSSDSLDIVQEIIIDLPDFVIFTDKDIYLAKQLELLGVRVFNSAQSIAVSDDKIATYQILAQHRLPIPKTIISPKIFSNLNQIDIGFSDKIVKILGFPMIIKEAYGSFGEQVYIVKTVDEMTKKVRELAGKPFIFQEFIDSSYGKDIRLHVVGNQVVASMLRTASNDFRANVSAGGTMEPYFPSSFERETAIAATKAIGADFAGVDLLFGPNQTPIICEINSNAHIRNMYDCTNINVADYIIDYITDWFEHK</sequence>
<dbReference type="Gene3D" id="3.30.470.20">
    <property type="entry name" value="ATP-grasp fold, B domain"/>
    <property type="match status" value="1"/>
</dbReference>
<dbReference type="NCBIfam" id="TIGR00768">
    <property type="entry name" value="rimK_fam"/>
    <property type="match status" value="1"/>
</dbReference>
<keyword evidence="1" id="KW-0479">Metal-binding</keyword>
<dbReference type="Proteomes" id="UP001597040">
    <property type="component" value="Unassembled WGS sequence"/>
</dbReference>
<evidence type="ECO:0000259" key="5">
    <source>
        <dbReference type="PROSITE" id="PS50975"/>
    </source>
</evidence>
<keyword evidence="2 4" id="KW-0547">Nucleotide-binding</keyword>
<keyword evidence="3 4" id="KW-0067">ATP-binding</keyword>
<feature type="domain" description="ATP-grasp" evidence="5">
    <location>
        <begin position="104"/>
        <end position="293"/>
    </location>
</feature>
<organism evidence="6 7">
    <name type="scientific">Virgibacillus byunsanensis</name>
    <dbReference type="NCBI Taxonomy" id="570945"/>
    <lineage>
        <taxon>Bacteria</taxon>
        <taxon>Bacillati</taxon>
        <taxon>Bacillota</taxon>
        <taxon>Bacilli</taxon>
        <taxon>Bacillales</taxon>
        <taxon>Bacillaceae</taxon>
        <taxon>Virgibacillus</taxon>
    </lineage>
</organism>
<dbReference type="RefSeq" id="WP_390363190.1">
    <property type="nucleotide sequence ID" value="NZ_JBHTKJ010000039.1"/>
</dbReference>
<dbReference type="Gene3D" id="3.40.50.20">
    <property type="match status" value="1"/>
</dbReference>
<dbReference type="InterPro" id="IPR004666">
    <property type="entry name" value="Rp_bS6_RimK/Lys_biosynth_LsyX"/>
</dbReference>
<evidence type="ECO:0000256" key="2">
    <source>
        <dbReference type="ARBA" id="ARBA00022741"/>
    </source>
</evidence>
<dbReference type="GO" id="GO:0016874">
    <property type="term" value="F:ligase activity"/>
    <property type="evidence" value="ECO:0007669"/>
    <property type="project" value="UniProtKB-KW"/>
</dbReference>
<evidence type="ECO:0000313" key="7">
    <source>
        <dbReference type="Proteomes" id="UP001597040"/>
    </source>
</evidence>